<dbReference type="PANTHER" id="PTHR47981">
    <property type="entry name" value="RAB FAMILY"/>
    <property type="match status" value="1"/>
</dbReference>
<dbReference type="AlphaFoldDB" id="A0AAW2YRI0"/>
<reference evidence="4 5" key="1">
    <citation type="submission" date="2024-03" db="EMBL/GenBank/DDBJ databases">
        <title>The Acrasis kona genome and developmental transcriptomes reveal deep origins of eukaryotic multicellular pathways.</title>
        <authorList>
            <person name="Sheikh S."/>
            <person name="Fu C.-J."/>
            <person name="Brown M.W."/>
            <person name="Baldauf S.L."/>
        </authorList>
    </citation>
    <scope>NUCLEOTIDE SEQUENCE [LARGE SCALE GENOMIC DNA]</scope>
    <source>
        <strain evidence="4 5">ATCC MYA-3509</strain>
    </source>
</reference>
<gene>
    <name evidence="4" type="ORF">AKO1_010963</name>
</gene>
<dbReference type="PANTHER" id="PTHR47981:SF39">
    <property type="entry name" value="RAS-RELATED PROTEIN RAB"/>
    <property type="match status" value="1"/>
</dbReference>
<evidence type="ECO:0000256" key="2">
    <source>
        <dbReference type="ARBA" id="ARBA00022741"/>
    </source>
</evidence>
<dbReference type="SMART" id="SM00173">
    <property type="entry name" value="RAS"/>
    <property type="match status" value="1"/>
</dbReference>
<dbReference type="GO" id="GO:0005525">
    <property type="term" value="F:GTP binding"/>
    <property type="evidence" value="ECO:0007669"/>
    <property type="project" value="UniProtKB-KW"/>
</dbReference>
<keyword evidence="5" id="KW-1185">Reference proteome</keyword>
<accession>A0AAW2YRI0</accession>
<dbReference type="InterPro" id="IPR027417">
    <property type="entry name" value="P-loop_NTPase"/>
</dbReference>
<dbReference type="GO" id="GO:0005764">
    <property type="term" value="C:lysosome"/>
    <property type="evidence" value="ECO:0007669"/>
    <property type="project" value="TreeGrafter"/>
</dbReference>
<keyword evidence="3" id="KW-0342">GTP-binding</keyword>
<keyword evidence="2" id="KW-0547">Nucleotide-binding</keyword>
<dbReference type="PRINTS" id="PR00449">
    <property type="entry name" value="RASTRNSFRMNG"/>
</dbReference>
<dbReference type="GO" id="GO:0045335">
    <property type="term" value="C:phagocytic vesicle"/>
    <property type="evidence" value="ECO:0007669"/>
    <property type="project" value="TreeGrafter"/>
</dbReference>
<organism evidence="4 5">
    <name type="scientific">Acrasis kona</name>
    <dbReference type="NCBI Taxonomy" id="1008807"/>
    <lineage>
        <taxon>Eukaryota</taxon>
        <taxon>Discoba</taxon>
        <taxon>Heterolobosea</taxon>
        <taxon>Tetramitia</taxon>
        <taxon>Eutetramitia</taxon>
        <taxon>Acrasidae</taxon>
        <taxon>Acrasis</taxon>
    </lineage>
</organism>
<evidence type="ECO:0000313" key="5">
    <source>
        <dbReference type="Proteomes" id="UP001431209"/>
    </source>
</evidence>
<dbReference type="GO" id="GO:0090385">
    <property type="term" value="P:phagosome-lysosome fusion"/>
    <property type="evidence" value="ECO:0007669"/>
    <property type="project" value="TreeGrafter"/>
</dbReference>
<dbReference type="SUPFAM" id="SSF52540">
    <property type="entry name" value="P-loop containing nucleoside triphosphate hydrolases"/>
    <property type="match status" value="1"/>
</dbReference>
<name>A0AAW2YRI0_9EUKA</name>
<dbReference type="GO" id="GO:0003924">
    <property type="term" value="F:GTPase activity"/>
    <property type="evidence" value="ECO:0007669"/>
    <property type="project" value="InterPro"/>
</dbReference>
<dbReference type="SMART" id="SM00175">
    <property type="entry name" value="RAB"/>
    <property type="match status" value="1"/>
</dbReference>
<comment type="similarity">
    <text evidence="1">Belongs to the small GTPase superfamily. Rab family.</text>
</comment>
<sequence length="458" mass="52727">MNTIYKLFSANASTPKEPVARSSAIDNIKIVILGGPSVGKTALAQKYCGKPLAKTYTPTVGINIINSDYSTKSRPNSKLTIWDVPHTEVKGKSIDKILDAHGFILVFDISNPKSVQAVDQWRALIGQKNSNVLLIANKADKNRHITRPLSLDRYVRDGGYIGWYMTNYKQPTTIKDAFHYLIGNILRHQGTRRTDSLTLIPTPKLEDRKTSQSDLESDINSLEDSYHNTKSIDDDIESNPFESRQLLRHTSSKLRQEEKQVDPLQPIAEFTLEVKAFYEKLRECLVLYKNNDPHLSDDAIQSLNAQINTEESNYTCQLVPIYSFFKNETKPEQLLVMHPDRFKRLYVELRRSFYIETFNKWTKLWQSLRMEKIISELYKVKIENQQLEKRRSLRSEVPFDFDAMDGLETEFNFPKLSDSFPVPSTDIFPALTRIQQGVHKLPSDKVYKLPNGQLFEDV</sequence>
<dbReference type="InterPro" id="IPR001806">
    <property type="entry name" value="Small_GTPase"/>
</dbReference>
<evidence type="ECO:0000256" key="3">
    <source>
        <dbReference type="ARBA" id="ARBA00023134"/>
    </source>
</evidence>
<dbReference type="Pfam" id="PF00071">
    <property type="entry name" value="Ras"/>
    <property type="match status" value="1"/>
</dbReference>
<dbReference type="Proteomes" id="UP001431209">
    <property type="component" value="Unassembled WGS sequence"/>
</dbReference>
<evidence type="ECO:0000256" key="1">
    <source>
        <dbReference type="ARBA" id="ARBA00006270"/>
    </source>
</evidence>
<protein>
    <submittedName>
        <fullName evidence="4">Ras-related protein Rab</fullName>
    </submittedName>
</protein>
<evidence type="ECO:0000313" key="4">
    <source>
        <dbReference type="EMBL" id="KAL0479664.1"/>
    </source>
</evidence>
<comment type="caution">
    <text evidence="4">The sequence shown here is derived from an EMBL/GenBank/DDBJ whole genome shotgun (WGS) entry which is preliminary data.</text>
</comment>
<dbReference type="Gene3D" id="3.40.50.300">
    <property type="entry name" value="P-loop containing nucleotide triphosphate hydrolases"/>
    <property type="match status" value="1"/>
</dbReference>
<dbReference type="EMBL" id="JAOPGA020000585">
    <property type="protein sequence ID" value="KAL0479664.1"/>
    <property type="molecule type" value="Genomic_DNA"/>
</dbReference>
<dbReference type="GO" id="GO:0008333">
    <property type="term" value="P:endosome to lysosome transport"/>
    <property type="evidence" value="ECO:0007669"/>
    <property type="project" value="TreeGrafter"/>
</dbReference>
<proteinExistence type="inferred from homology"/>
<dbReference type="PROSITE" id="PS51419">
    <property type="entry name" value="RAB"/>
    <property type="match status" value="1"/>
</dbReference>
<dbReference type="GO" id="GO:0005770">
    <property type="term" value="C:late endosome"/>
    <property type="evidence" value="ECO:0007669"/>
    <property type="project" value="TreeGrafter"/>
</dbReference>